<reference evidence="3" key="1">
    <citation type="submission" date="2020-10" db="EMBL/GenBank/DDBJ databases">
        <authorList>
            <person name="Gilroy R."/>
        </authorList>
    </citation>
    <scope>NUCLEOTIDE SEQUENCE</scope>
    <source>
        <strain evidence="3">ChiSxjej2B14-8506</strain>
    </source>
</reference>
<dbReference type="GO" id="GO:0019202">
    <property type="term" value="F:amino acid kinase activity"/>
    <property type="evidence" value="ECO:0007669"/>
    <property type="project" value="TreeGrafter"/>
</dbReference>
<dbReference type="SUPFAM" id="SSF56112">
    <property type="entry name" value="Protein kinase-like (PK-like)"/>
    <property type="match status" value="1"/>
</dbReference>
<proteinExistence type="inferred from homology"/>
<dbReference type="PANTHER" id="PTHR21064">
    <property type="entry name" value="AMINOGLYCOSIDE PHOSPHOTRANSFERASE DOMAIN-CONTAINING PROTEIN-RELATED"/>
    <property type="match status" value="1"/>
</dbReference>
<protein>
    <submittedName>
        <fullName evidence="3">Phosphotransferase</fullName>
    </submittedName>
</protein>
<organism evidence="3 4">
    <name type="scientific">Candidatus Fimadaptatus faecigallinarum</name>
    <dbReference type="NCBI Taxonomy" id="2840814"/>
    <lineage>
        <taxon>Bacteria</taxon>
        <taxon>Bacillati</taxon>
        <taxon>Bacillota</taxon>
        <taxon>Clostridia</taxon>
        <taxon>Eubacteriales</taxon>
        <taxon>Candidatus Fimadaptatus</taxon>
    </lineage>
</organism>
<dbReference type="Pfam" id="PF01636">
    <property type="entry name" value="APH"/>
    <property type="match status" value="1"/>
</dbReference>
<name>A0A9D1LS87_9FIRM</name>
<evidence type="ECO:0000259" key="2">
    <source>
        <dbReference type="Pfam" id="PF01636"/>
    </source>
</evidence>
<comment type="similarity">
    <text evidence="1">Belongs to the pseudomonas-type ThrB family.</text>
</comment>
<dbReference type="PANTHER" id="PTHR21064:SF6">
    <property type="entry name" value="AMINOGLYCOSIDE PHOSPHOTRANSFERASE DOMAIN-CONTAINING PROTEIN"/>
    <property type="match status" value="1"/>
</dbReference>
<gene>
    <name evidence="3" type="ORF">IAC59_07375</name>
</gene>
<evidence type="ECO:0000313" key="4">
    <source>
        <dbReference type="Proteomes" id="UP000824123"/>
    </source>
</evidence>
<comment type="caution">
    <text evidence="3">The sequence shown here is derived from an EMBL/GenBank/DDBJ whole genome shotgun (WGS) entry which is preliminary data.</text>
</comment>
<dbReference type="Gene3D" id="3.30.200.20">
    <property type="entry name" value="Phosphorylase Kinase, domain 1"/>
    <property type="match status" value="1"/>
</dbReference>
<accession>A0A9D1LS87</accession>
<feature type="domain" description="Aminoglycoside phosphotransferase" evidence="2">
    <location>
        <begin position="27"/>
        <end position="238"/>
    </location>
</feature>
<sequence>MASKTTFSNAELHMLTRPFGLGALRKCAPIAAGSVETNYLLELDSGKYILRYYEGRTMRQVEYERALLDYLSAHGFPCAPGIVPSDNRVPEYRGKPYMLFEYVQGEHISSPSPAQAHALIRLIARLNTLTRGLHLPGSESRLTYRPAQMLELATQRAQQLGTQNARDKLNWYRAALATLELPHGMEQGVCHCDFYYTNVLYRDDEITALLDFDDANETWLYFDIVSATDFFRRGFDHETWSDFAPDADIIDLTQAREYLAVFEQICPIPALDRTHLYDILKLGILVDCIWYFDRGTLPDFFEKRKLDALDRLGRDEFNRRLWGADYAGSSH</sequence>
<dbReference type="Proteomes" id="UP000824123">
    <property type="component" value="Unassembled WGS sequence"/>
</dbReference>
<dbReference type="InterPro" id="IPR002575">
    <property type="entry name" value="Aminoglycoside_PTrfase"/>
</dbReference>
<evidence type="ECO:0000313" key="3">
    <source>
        <dbReference type="EMBL" id="HIU47064.1"/>
    </source>
</evidence>
<dbReference type="InterPro" id="IPR050249">
    <property type="entry name" value="Pseudomonas-type_ThrB"/>
</dbReference>
<dbReference type="AlphaFoldDB" id="A0A9D1LS87"/>
<reference evidence="3" key="2">
    <citation type="journal article" date="2021" name="PeerJ">
        <title>Extensive microbial diversity within the chicken gut microbiome revealed by metagenomics and culture.</title>
        <authorList>
            <person name="Gilroy R."/>
            <person name="Ravi A."/>
            <person name="Getino M."/>
            <person name="Pursley I."/>
            <person name="Horton D.L."/>
            <person name="Alikhan N.F."/>
            <person name="Baker D."/>
            <person name="Gharbi K."/>
            <person name="Hall N."/>
            <person name="Watson M."/>
            <person name="Adriaenssens E.M."/>
            <person name="Foster-Nyarko E."/>
            <person name="Jarju S."/>
            <person name="Secka A."/>
            <person name="Antonio M."/>
            <person name="Oren A."/>
            <person name="Chaudhuri R.R."/>
            <person name="La Ragione R."/>
            <person name="Hildebrand F."/>
            <person name="Pallen M.J."/>
        </authorList>
    </citation>
    <scope>NUCLEOTIDE SEQUENCE</scope>
    <source>
        <strain evidence="3">ChiSxjej2B14-8506</strain>
    </source>
</reference>
<dbReference type="InterPro" id="IPR011009">
    <property type="entry name" value="Kinase-like_dom_sf"/>
</dbReference>
<evidence type="ECO:0000256" key="1">
    <source>
        <dbReference type="ARBA" id="ARBA00038240"/>
    </source>
</evidence>
<dbReference type="EMBL" id="DVNK01000044">
    <property type="protein sequence ID" value="HIU47064.1"/>
    <property type="molecule type" value="Genomic_DNA"/>
</dbReference>
<dbReference type="Gene3D" id="3.90.1200.10">
    <property type="match status" value="1"/>
</dbReference>